<dbReference type="Proteomes" id="UP001146793">
    <property type="component" value="Unassembled WGS sequence"/>
</dbReference>
<evidence type="ECO:0000256" key="1">
    <source>
        <dbReference type="ARBA" id="ARBA00022723"/>
    </source>
</evidence>
<dbReference type="GO" id="GO:0061665">
    <property type="term" value="F:SUMO ligase activity"/>
    <property type="evidence" value="ECO:0007669"/>
    <property type="project" value="TreeGrafter"/>
</dbReference>
<dbReference type="Pfam" id="PF02891">
    <property type="entry name" value="zf-MIZ"/>
    <property type="match status" value="1"/>
</dbReference>
<dbReference type="PANTHER" id="PTHR10782">
    <property type="entry name" value="ZINC FINGER MIZ DOMAIN-CONTAINING PROTEIN"/>
    <property type="match status" value="1"/>
</dbReference>
<keyword evidence="3" id="KW-0862">Zinc</keyword>
<sequence length="444" mass="52408">MLKNHTKKTSINRYEQALVCKINRINQQEKRELFTQLKNHYHKSKQVSYRAILHILFGDSLFLQPLFPPLIGPGIVNTGKPLRFVVPKSRIEKIRKDCKKFGSKFFIRFLRNSVSQKKNQNQLLNVTINERKFKVQTNKPIEMDLKLFDREENFLIFDAFTIIDELVIVFQHMNKVELTRIINSVKKRKTISANDILKYYNDIQSQSQNENENESAKDKENANKSKSNNNEKFTNDIISLSCPISKKPIKVPVRTLKCKHRQCFDLIQYAKYAERTKNWRCPICKMQIKFSDLIVDGYVQGLIELEAKDQCQEFQIFPNGEWKKLSKSQLEDLHQINSLFQKNCKINNRKRCHNKTEYSSKRKHLKNIKYYSDENLKSNMNVVNLNRTNSNQNVIIKKNHDLIQREPQKLFFKVPRSIKPSLSQTKHPLPVIHCTNNLNDLLKI</sequence>
<dbReference type="EMBL" id="JANTQA010000026">
    <property type="protein sequence ID" value="KAJ3442185.1"/>
    <property type="molecule type" value="Genomic_DNA"/>
</dbReference>
<accession>A0AAV7ZP76</accession>
<dbReference type="CDD" id="cd16650">
    <property type="entry name" value="SP-RING_PIAS-like"/>
    <property type="match status" value="1"/>
</dbReference>
<organism evidence="7 8">
    <name type="scientific">Anaeramoeba flamelloides</name>
    <dbReference type="NCBI Taxonomy" id="1746091"/>
    <lineage>
        <taxon>Eukaryota</taxon>
        <taxon>Metamonada</taxon>
        <taxon>Anaeramoebidae</taxon>
        <taxon>Anaeramoeba</taxon>
    </lineage>
</organism>
<evidence type="ECO:0000313" key="7">
    <source>
        <dbReference type="EMBL" id="KAJ3442185.1"/>
    </source>
</evidence>
<dbReference type="SUPFAM" id="SSF57850">
    <property type="entry name" value="RING/U-box"/>
    <property type="match status" value="1"/>
</dbReference>
<reference evidence="7" key="1">
    <citation type="submission" date="2022-08" db="EMBL/GenBank/DDBJ databases">
        <title>Novel sulphate-reducing endosymbionts in the free-living metamonad Anaeramoeba.</title>
        <authorList>
            <person name="Jerlstrom-Hultqvist J."/>
            <person name="Cepicka I."/>
            <person name="Gallot-Lavallee L."/>
            <person name="Salas-Leiva D."/>
            <person name="Curtis B.A."/>
            <person name="Zahonova K."/>
            <person name="Pipaliya S."/>
            <person name="Dacks J."/>
            <person name="Roger A.J."/>
        </authorList>
    </citation>
    <scope>NUCLEOTIDE SEQUENCE</scope>
    <source>
        <strain evidence="7">Busselton2</strain>
    </source>
</reference>
<protein>
    <submittedName>
        <fullName evidence="7">Zinc finger miz domain-containing protein</fullName>
    </submittedName>
</protein>
<evidence type="ECO:0000256" key="2">
    <source>
        <dbReference type="ARBA" id="ARBA00022771"/>
    </source>
</evidence>
<keyword evidence="2 4" id="KW-0863">Zinc-finger</keyword>
<gene>
    <name evidence="7" type="ORF">M0812_11915</name>
</gene>
<dbReference type="Gene3D" id="3.30.40.10">
    <property type="entry name" value="Zinc/RING finger domain, C3HC4 (zinc finger)"/>
    <property type="match status" value="1"/>
</dbReference>
<dbReference type="AlphaFoldDB" id="A0AAV7ZP76"/>
<dbReference type="GO" id="GO:0000785">
    <property type="term" value="C:chromatin"/>
    <property type="evidence" value="ECO:0007669"/>
    <property type="project" value="TreeGrafter"/>
</dbReference>
<dbReference type="InterPro" id="IPR013083">
    <property type="entry name" value="Znf_RING/FYVE/PHD"/>
</dbReference>
<evidence type="ECO:0000256" key="4">
    <source>
        <dbReference type="PROSITE-ProRule" id="PRU00452"/>
    </source>
</evidence>
<keyword evidence="1" id="KW-0479">Metal-binding</keyword>
<feature type="region of interest" description="Disordered" evidence="5">
    <location>
        <begin position="206"/>
        <end position="230"/>
    </location>
</feature>
<dbReference type="GO" id="GO:0008270">
    <property type="term" value="F:zinc ion binding"/>
    <property type="evidence" value="ECO:0007669"/>
    <property type="project" value="UniProtKB-KW"/>
</dbReference>
<evidence type="ECO:0000256" key="5">
    <source>
        <dbReference type="SAM" id="MobiDB-lite"/>
    </source>
</evidence>
<proteinExistence type="predicted"/>
<dbReference type="GO" id="GO:0016925">
    <property type="term" value="P:protein sumoylation"/>
    <property type="evidence" value="ECO:0007669"/>
    <property type="project" value="TreeGrafter"/>
</dbReference>
<feature type="compositionally biased region" description="Basic and acidic residues" evidence="5">
    <location>
        <begin position="214"/>
        <end position="223"/>
    </location>
</feature>
<feature type="domain" description="SP-RING-type" evidence="6">
    <location>
        <begin position="225"/>
        <end position="308"/>
    </location>
</feature>
<dbReference type="PANTHER" id="PTHR10782:SF4">
    <property type="entry name" value="TONALLI, ISOFORM E"/>
    <property type="match status" value="1"/>
</dbReference>
<name>A0AAV7ZP76_9EUKA</name>
<comment type="caution">
    <text evidence="7">The sequence shown here is derived from an EMBL/GenBank/DDBJ whole genome shotgun (WGS) entry which is preliminary data.</text>
</comment>
<evidence type="ECO:0000313" key="8">
    <source>
        <dbReference type="Proteomes" id="UP001146793"/>
    </source>
</evidence>
<dbReference type="InterPro" id="IPR004181">
    <property type="entry name" value="Znf_MIZ"/>
</dbReference>
<evidence type="ECO:0000259" key="6">
    <source>
        <dbReference type="PROSITE" id="PS51044"/>
    </source>
</evidence>
<evidence type="ECO:0000256" key="3">
    <source>
        <dbReference type="ARBA" id="ARBA00022833"/>
    </source>
</evidence>
<dbReference type="PROSITE" id="PS51044">
    <property type="entry name" value="ZF_SP_RING"/>
    <property type="match status" value="1"/>
</dbReference>